<reference evidence="1" key="1">
    <citation type="journal article" date="2021" name="New Phytol.">
        <title>Evolutionary innovations through gain and loss of genes in the ectomycorrhizal Boletales.</title>
        <authorList>
            <person name="Wu G."/>
            <person name="Miyauchi S."/>
            <person name="Morin E."/>
            <person name="Kuo A."/>
            <person name="Drula E."/>
            <person name="Varga T."/>
            <person name="Kohler A."/>
            <person name="Feng B."/>
            <person name="Cao Y."/>
            <person name="Lipzen A."/>
            <person name="Daum C."/>
            <person name="Hundley H."/>
            <person name="Pangilinan J."/>
            <person name="Johnson J."/>
            <person name="Barry K."/>
            <person name="LaButti K."/>
            <person name="Ng V."/>
            <person name="Ahrendt S."/>
            <person name="Min B."/>
            <person name="Choi I.G."/>
            <person name="Park H."/>
            <person name="Plett J.M."/>
            <person name="Magnuson J."/>
            <person name="Spatafora J.W."/>
            <person name="Nagy L.G."/>
            <person name="Henrissat B."/>
            <person name="Grigoriev I.V."/>
            <person name="Yang Z.L."/>
            <person name="Xu J."/>
            <person name="Martin F.M."/>
        </authorList>
    </citation>
    <scope>NUCLEOTIDE SEQUENCE</scope>
    <source>
        <strain evidence="1">KUC20120723A-06</strain>
    </source>
</reference>
<dbReference type="EMBL" id="MU267132">
    <property type="protein sequence ID" value="KAH7917305.1"/>
    <property type="molecule type" value="Genomic_DNA"/>
</dbReference>
<name>A0ACB8AVA2_9AGAM</name>
<organism evidence="1 2">
    <name type="scientific">Leucogyrophana mollusca</name>
    <dbReference type="NCBI Taxonomy" id="85980"/>
    <lineage>
        <taxon>Eukaryota</taxon>
        <taxon>Fungi</taxon>
        <taxon>Dikarya</taxon>
        <taxon>Basidiomycota</taxon>
        <taxon>Agaricomycotina</taxon>
        <taxon>Agaricomycetes</taxon>
        <taxon>Agaricomycetidae</taxon>
        <taxon>Boletales</taxon>
        <taxon>Boletales incertae sedis</taxon>
        <taxon>Leucogyrophana</taxon>
    </lineage>
</organism>
<evidence type="ECO:0000313" key="2">
    <source>
        <dbReference type="Proteomes" id="UP000790709"/>
    </source>
</evidence>
<gene>
    <name evidence="1" type="ORF">BV22DRAFT_1026623</name>
</gene>
<keyword evidence="2" id="KW-1185">Reference proteome</keyword>
<accession>A0ACB8AVA2</accession>
<comment type="caution">
    <text evidence="1">The sequence shown here is derived from an EMBL/GenBank/DDBJ whole genome shotgun (WGS) entry which is preliminary data.</text>
</comment>
<dbReference type="Proteomes" id="UP000790709">
    <property type="component" value="Unassembled WGS sequence"/>
</dbReference>
<protein>
    <submittedName>
        <fullName evidence="1">Uncharacterized protein</fullName>
    </submittedName>
</protein>
<proteinExistence type="predicted"/>
<evidence type="ECO:0000313" key="1">
    <source>
        <dbReference type="EMBL" id="KAH7917305.1"/>
    </source>
</evidence>
<sequence length="174" mass="19058">MTDEPPPSREFRYTLQKPEAVGVRPPRDKASQQCLAAFIEINGFRAYTLFDSGSTTDSVSPQTTRIAKLPYFTLENPVTLQLGCVGSHSQINYGADIVVGFAGKAADTYVDVVNMDRYDAIMGARFMHKHGICLDFKTKSIIMDGRACPALMVGEETAVVNARRGPPRPKKAAE</sequence>